<evidence type="ECO:0000256" key="2">
    <source>
        <dbReference type="ARBA" id="ARBA00012502"/>
    </source>
</evidence>
<dbReference type="GO" id="GO:0008113">
    <property type="term" value="F:peptide-methionine (S)-S-oxide reductase activity"/>
    <property type="evidence" value="ECO:0007669"/>
    <property type="project" value="UniProtKB-EC"/>
</dbReference>
<keyword evidence="9" id="KW-1185">Reference proteome</keyword>
<evidence type="ECO:0000256" key="4">
    <source>
        <dbReference type="ARBA" id="ARBA00030643"/>
    </source>
</evidence>
<dbReference type="OMA" id="LFWESHD"/>
<comment type="caution">
    <text evidence="8">The sequence shown here is derived from an EMBL/GenBank/DDBJ whole genome shotgun (WGS) entry which is preliminary data.</text>
</comment>
<proteinExistence type="inferred from homology"/>
<organism evidence="8 9">
    <name type="scientific">Saitoella complicata (strain BCRC 22490 / CBS 7301 / JCM 7358 / NBRC 10748 / NRRL Y-17804)</name>
    <dbReference type="NCBI Taxonomy" id="698492"/>
    <lineage>
        <taxon>Eukaryota</taxon>
        <taxon>Fungi</taxon>
        <taxon>Dikarya</taxon>
        <taxon>Ascomycota</taxon>
        <taxon>Taphrinomycotina</taxon>
        <taxon>Taphrinomycotina incertae sedis</taxon>
        <taxon>Saitoella</taxon>
    </lineage>
</organism>
<evidence type="ECO:0000256" key="6">
    <source>
        <dbReference type="ARBA" id="ARBA00048782"/>
    </source>
</evidence>
<dbReference type="SUPFAM" id="SSF55068">
    <property type="entry name" value="Peptide methionine sulfoxide reductase"/>
    <property type="match status" value="1"/>
</dbReference>
<comment type="catalytic activity">
    <reaction evidence="6">
        <text>[thioredoxin]-disulfide + L-methionine + H2O = L-methionine (S)-S-oxide + [thioredoxin]-dithiol</text>
        <dbReference type="Rhea" id="RHEA:19993"/>
        <dbReference type="Rhea" id="RHEA-COMP:10698"/>
        <dbReference type="Rhea" id="RHEA-COMP:10700"/>
        <dbReference type="ChEBI" id="CHEBI:15377"/>
        <dbReference type="ChEBI" id="CHEBI:29950"/>
        <dbReference type="ChEBI" id="CHEBI:50058"/>
        <dbReference type="ChEBI" id="CHEBI:57844"/>
        <dbReference type="ChEBI" id="CHEBI:58772"/>
        <dbReference type="EC" id="1.8.4.11"/>
    </reaction>
</comment>
<sequence>MFMSSASAGVVANGSAAAALAPGLERATVANGCFWGTEHMYNKHFKNKLKHFRVGYTGGKSDSVAPSYRQVCSGSTGHAEALQITYDPKDVSYEELIEFFFRMHDPTQLNRQGPDIGTQYRSAIYYHSPEQKEKAERVLAKVQEEHYKGKKIATEVREAGVFYDAEDYHQQYLDNNPGGYECPSHYLHW</sequence>
<dbReference type="Proteomes" id="UP000033140">
    <property type="component" value="Unassembled WGS sequence"/>
</dbReference>
<dbReference type="PANTHER" id="PTHR43774:SF1">
    <property type="entry name" value="PEPTIDE METHIONINE SULFOXIDE REDUCTASE MSRA 2"/>
    <property type="match status" value="1"/>
</dbReference>
<dbReference type="Gene3D" id="3.30.1060.10">
    <property type="entry name" value="Peptide methionine sulphoxide reductase MsrA"/>
    <property type="match status" value="1"/>
</dbReference>
<keyword evidence="3" id="KW-0560">Oxidoreductase</keyword>
<reference evidence="8 9" key="3">
    <citation type="journal article" date="2015" name="Genome Announc.">
        <title>Draft Genome Sequence of the Archiascomycetous Yeast Saitoella complicata.</title>
        <authorList>
            <person name="Yamauchi K."/>
            <person name="Kondo S."/>
            <person name="Hamamoto M."/>
            <person name="Takahashi Y."/>
            <person name="Ogura Y."/>
            <person name="Hayashi T."/>
            <person name="Nishida H."/>
        </authorList>
    </citation>
    <scope>NUCLEOTIDE SEQUENCE [LARGE SCALE GENOMIC DNA]</scope>
    <source>
        <strain evidence="8 9">NRRL Y-17804</strain>
    </source>
</reference>
<evidence type="ECO:0000256" key="5">
    <source>
        <dbReference type="ARBA" id="ARBA00047806"/>
    </source>
</evidence>
<accession>A0A0E9NED8</accession>
<name>A0A0E9NED8_SAICN</name>
<dbReference type="EC" id="1.8.4.11" evidence="2"/>
<dbReference type="NCBIfam" id="TIGR00401">
    <property type="entry name" value="msrA"/>
    <property type="match status" value="1"/>
</dbReference>
<evidence type="ECO:0000259" key="7">
    <source>
        <dbReference type="Pfam" id="PF01625"/>
    </source>
</evidence>
<dbReference type="InterPro" id="IPR036509">
    <property type="entry name" value="Met_Sox_Rdtase_MsrA_sf"/>
</dbReference>
<reference evidence="8 9" key="1">
    <citation type="journal article" date="2011" name="J. Gen. Appl. Microbiol.">
        <title>Draft genome sequencing of the enigmatic yeast Saitoella complicata.</title>
        <authorList>
            <person name="Nishida H."/>
            <person name="Hamamoto M."/>
            <person name="Sugiyama J."/>
        </authorList>
    </citation>
    <scope>NUCLEOTIDE SEQUENCE [LARGE SCALE GENOMIC DNA]</scope>
    <source>
        <strain evidence="8 9">NRRL Y-17804</strain>
    </source>
</reference>
<reference evidence="8 9" key="2">
    <citation type="journal article" date="2014" name="J. Gen. Appl. Microbiol.">
        <title>The early diverging ascomycetous budding yeast Saitoella complicata has three histone deacetylases belonging to the Clr6, Hos2, and Rpd3 lineages.</title>
        <authorList>
            <person name="Nishida H."/>
            <person name="Matsumoto T."/>
            <person name="Kondo S."/>
            <person name="Hamamoto M."/>
            <person name="Yoshikawa H."/>
        </authorList>
    </citation>
    <scope>NUCLEOTIDE SEQUENCE [LARGE SCALE GENOMIC DNA]</scope>
    <source>
        <strain evidence="8 9">NRRL Y-17804</strain>
    </source>
</reference>
<dbReference type="AlphaFoldDB" id="A0A0E9NED8"/>
<protein>
    <recommendedName>
        <fullName evidence="2">peptide-methionine (S)-S-oxide reductase</fullName>
        <ecNumber evidence="2">1.8.4.11</ecNumber>
    </recommendedName>
    <alternativeName>
        <fullName evidence="4">Peptide-methionine (S)-S-oxide reductase</fullName>
    </alternativeName>
</protein>
<dbReference type="PANTHER" id="PTHR43774">
    <property type="entry name" value="PEPTIDE METHIONINE SULFOXIDE REDUCTASE"/>
    <property type="match status" value="1"/>
</dbReference>
<dbReference type="STRING" id="698492.A0A0E9NED8"/>
<gene>
    <name evidence="8" type="ORF">G7K_2353-t1</name>
</gene>
<evidence type="ECO:0000256" key="3">
    <source>
        <dbReference type="ARBA" id="ARBA00023002"/>
    </source>
</evidence>
<comment type="catalytic activity">
    <reaction evidence="5">
        <text>L-methionyl-[protein] + [thioredoxin]-disulfide + H2O = L-methionyl-(S)-S-oxide-[protein] + [thioredoxin]-dithiol</text>
        <dbReference type="Rhea" id="RHEA:14217"/>
        <dbReference type="Rhea" id="RHEA-COMP:10698"/>
        <dbReference type="Rhea" id="RHEA-COMP:10700"/>
        <dbReference type="Rhea" id="RHEA-COMP:12313"/>
        <dbReference type="Rhea" id="RHEA-COMP:12315"/>
        <dbReference type="ChEBI" id="CHEBI:15377"/>
        <dbReference type="ChEBI" id="CHEBI:16044"/>
        <dbReference type="ChEBI" id="CHEBI:29950"/>
        <dbReference type="ChEBI" id="CHEBI:44120"/>
        <dbReference type="ChEBI" id="CHEBI:50058"/>
        <dbReference type="EC" id="1.8.4.11"/>
    </reaction>
</comment>
<evidence type="ECO:0000313" key="9">
    <source>
        <dbReference type="Proteomes" id="UP000033140"/>
    </source>
</evidence>
<dbReference type="HAMAP" id="MF_01401">
    <property type="entry name" value="MsrA"/>
    <property type="match status" value="1"/>
</dbReference>
<dbReference type="EMBL" id="BACD03000013">
    <property type="protein sequence ID" value="GAO48173.1"/>
    <property type="molecule type" value="Genomic_DNA"/>
</dbReference>
<dbReference type="FunFam" id="3.30.1060.10:FF:000006">
    <property type="entry name" value="Peptide methionine sulfoxide reductase"/>
    <property type="match status" value="1"/>
</dbReference>
<comment type="similarity">
    <text evidence="1">Belongs to the MsrA Met sulfoxide reductase family.</text>
</comment>
<dbReference type="GO" id="GO:0034599">
    <property type="term" value="P:cellular response to oxidative stress"/>
    <property type="evidence" value="ECO:0007669"/>
    <property type="project" value="UniProtKB-ARBA"/>
</dbReference>
<dbReference type="Pfam" id="PF01625">
    <property type="entry name" value="PMSR"/>
    <property type="match status" value="1"/>
</dbReference>
<evidence type="ECO:0000256" key="1">
    <source>
        <dbReference type="ARBA" id="ARBA00005591"/>
    </source>
</evidence>
<feature type="domain" description="Peptide methionine sulphoxide reductase MsrA" evidence="7">
    <location>
        <begin position="27"/>
        <end position="182"/>
    </location>
</feature>
<dbReference type="InterPro" id="IPR002569">
    <property type="entry name" value="Met_Sox_Rdtase_MsrA_dom"/>
</dbReference>
<evidence type="ECO:0000313" key="8">
    <source>
        <dbReference type="EMBL" id="GAO48173.1"/>
    </source>
</evidence>